<organism evidence="6 7">
    <name type="scientific">Xanthomonas codiaei</name>
    <dbReference type="NCBI Taxonomy" id="56463"/>
    <lineage>
        <taxon>Bacteria</taxon>
        <taxon>Pseudomonadati</taxon>
        <taxon>Pseudomonadota</taxon>
        <taxon>Gammaproteobacteria</taxon>
        <taxon>Lysobacterales</taxon>
        <taxon>Lysobacteraceae</taxon>
        <taxon>Xanthomonas</taxon>
    </lineage>
</organism>
<protein>
    <submittedName>
        <fullName evidence="6">LacI family DNA-binding transcriptional regulator</fullName>
    </submittedName>
</protein>
<dbReference type="Pfam" id="PF00356">
    <property type="entry name" value="LacI"/>
    <property type="match status" value="1"/>
</dbReference>
<dbReference type="SMART" id="SM00354">
    <property type="entry name" value="HTH_LACI"/>
    <property type="match status" value="1"/>
</dbReference>
<dbReference type="InterPro" id="IPR000843">
    <property type="entry name" value="HTH_LacI"/>
</dbReference>
<evidence type="ECO:0000256" key="2">
    <source>
        <dbReference type="ARBA" id="ARBA00023125"/>
    </source>
</evidence>
<name>A0ABW9MQ98_9XANT</name>
<sequence length="107" mass="11498">MPIRRPGARPPITLQTVAERVGVSTMTVSNVINGRGNISSQTRERVKEAIRLTGYVPNAAARRMAGAARTRLGLLYSDIRSPFLSEVLLNTLSSATSIGAHLVVREG</sequence>
<evidence type="ECO:0000256" key="1">
    <source>
        <dbReference type="ARBA" id="ARBA00023015"/>
    </source>
</evidence>
<dbReference type="Proteomes" id="UP001637990">
    <property type="component" value="Unassembled WGS sequence"/>
</dbReference>
<accession>A0ABW9MQ98</accession>
<proteinExistence type="predicted"/>
<dbReference type="SUPFAM" id="SSF47413">
    <property type="entry name" value="lambda repressor-like DNA-binding domains"/>
    <property type="match status" value="1"/>
</dbReference>
<reference evidence="6 7" key="1">
    <citation type="submission" date="2024-11" db="EMBL/GenBank/DDBJ databases">
        <title>Genome sequencing of Xanthomonas codiaei.</title>
        <authorList>
            <person name="Studholme D.J."/>
        </authorList>
    </citation>
    <scope>NUCLEOTIDE SEQUENCE [LARGE SCALE GENOMIC DNA]</scope>
    <source>
        <strain evidence="6 7">NCPPB 4350</strain>
    </source>
</reference>
<dbReference type="PANTHER" id="PTHR30146">
    <property type="entry name" value="LACI-RELATED TRANSCRIPTIONAL REPRESSOR"/>
    <property type="match status" value="1"/>
</dbReference>
<dbReference type="PROSITE" id="PS50943">
    <property type="entry name" value="HTH_CROC1"/>
    <property type="match status" value="1"/>
</dbReference>
<dbReference type="Gene3D" id="1.10.260.40">
    <property type="entry name" value="lambda repressor-like DNA-binding domains"/>
    <property type="match status" value="1"/>
</dbReference>
<keyword evidence="1" id="KW-0805">Transcription regulation</keyword>
<gene>
    <name evidence="6" type="ORF">ACI6Q5_16010</name>
</gene>
<dbReference type="GO" id="GO:0003677">
    <property type="term" value="F:DNA binding"/>
    <property type="evidence" value="ECO:0007669"/>
    <property type="project" value="UniProtKB-KW"/>
</dbReference>
<keyword evidence="7" id="KW-1185">Reference proteome</keyword>
<dbReference type="CDD" id="cd01392">
    <property type="entry name" value="HTH_LacI"/>
    <property type="match status" value="1"/>
</dbReference>
<keyword evidence="3" id="KW-0804">Transcription</keyword>
<dbReference type="InterPro" id="IPR010982">
    <property type="entry name" value="Lambda_DNA-bd_dom_sf"/>
</dbReference>
<evidence type="ECO:0000259" key="4">
    <source>
        <dbReference type="PROSITE" id="PS50932"/>
    </source>
</evidence>
<evidence type="ECO:0000259" key="5">
    <source>
        <dbReference type="PROSITE" id="PS50943"/>
    </source>
</evidence>
<evidence type="ECO:0000313" key="6">
    <source>
        <dbReference type="EMBL" id="MFO3706435.1"/>
    </source>
</evidence>
<dbReference type="InterPro" id="IPR001387">
    <property type="entry name" value="Cro/C1-type_HTH"/>
</dbReference>
<dbReference type="PANTHER" id="PTHR30146:SF153">
    <property type="entry name" value="LACTOSE OPERON REPRESSOR"/>
    <property type="match status" value="1"/>
</dbReference>
<feature type="domain" description="HTH lacI-type" evidence="4">
    <location>
        <begin position="12"/>
        <end position="66"/>
    </location>
</feature>
<dbReference type="RefSeq" id="WP_279628115.1">
    <property type="nucleotide sequence ID" value="NZ_JBJGBS010000089.1"/>
</dbReference>
<dbReference type="EMBL" id="JBJGBS010000089">
    <property type="protein sequence ID" value="MFO3706435.1"/>
    <property type="molecule type" value="Genomic_DNA"/>
</dbReference>
<comment type="caution">
    <text evidence="6">The sequence shown here is derived from an EMBL/GenBank/DDBJ whole genome shotgun (WGS) entry which is preliminary data.</text>
</comment>
<evidence type="ECO:0000313" key="7">
    <source>
        <dbReference type="Proteomes" id="UP001637990"/>
    </source>
</evidence>
<keyword evidence="2 6" id="KW-0238">DNA-binding</keyword>
<feature type="domain" description="HTH cro/C1-type" evidence="5">
    <location>
        <begin position="12"/>
        <end position="56"/>
    </location>
</feature>
<evidence type="ECO:0000256" key="3">
    <source>
        <dbReference type="ARBA" id="ARBA00023163"/>
    </source>
</evidence>
<dbReference type="PROSITE" id="PS50932">
    <property type="entry name" value="HTH_LACI_2"/>
    <property type="match status" value="1"/>
</dbReference>